<name>A0ABT7NAB4_9BURK</name>
<evidence type="ECO:0000259" key="1">
    <source>
        <dbReference type="Pfam" id="PF10005"/>
    </source>
</evidence>
<proteinExistence type="predicted"/>
<dbReference type="Proteomes" id="UP001174908">
    <property type="component" value="Unassembled WGS sequence"/>
</dbReference>
<accession>A0ABT7NAB4</accession>
<dbReference type="InterPro" id="IPR031321">
    <property type="entry name" value="UCP012641"/>
</dbReference>
<reference evidence="2" key="1">
    <citation type="submission" date="2023-06" db="EMBL/GenBank/DDBJ databases">
        <authorList>
            <person name="Jiang Y."/>
            <person name="Liu Q."/>
        </authorList>
    </citation>
    <scope>NUCLEOTIDE SEQUENCE</scope>
    <source>
        <strain evidence="2">CGMCC 1.12089</strain>
    </source>
</reference>
<sequence>MPEEVSTAERQHAEESIAAPSISRAYLCQCGRPVFLRNSRCLACSTPLGFVVERLGVMPLAPIESDDAQEEFTVFGEPQGPRLRRCGNFDSAIGCNWMRPASADADEAEGLLPGLCLACSTTRTIPDLSVPENPGRWNLLEQAKRRLMSQLLALGLPVRTRIADPVHGLAFDLLSDQAQQRVMTGHSEGVITLNIAEAEDAVREQVRAQMHEPYRTLLGHFRHEIGHYYWDVLVAPQADWLDGFRAVFGDERADYGAALQTHYANGPRPDWVTHYVSSYAGSHPWEDWAETWAHYLHMADTVDTAISFGVNAARAEIGADDLFHAEDLWQPQHPDAASFLEFLNAWVRLTHVLNEFSRSMGQPDTYPFVLPHAVVPKLQFIHVLIADQRKGPAATQAPSAQVEGG</sequence>
<gene>
    <name evidence="2" type="ORF">QTH91_10270</name>
</gene>
<feature type="domain" description="Zinc-ribbon" evidence="1">
    <location>
        <begin position="26"/>
        <end position="129"/>
    </location>
</feature>
<dbReference type="Pfam" id="PF10005">
    <property type="entry name" value="Zn_ribbon_DZR_6"/>
    <property type="match status" value="1"/>
</dbReference>
<dbReference type="EMBL" id="JASZYV010000002">
    <property type="protein sequence ID" value="MDM0044869.1"/>
    <property type="molecule type" value="Genomic_DNA"/>
</dbReference>
<evidence type="ECO:0000313" key="3">
    <source>
        <dbReference type="Proteomes" id="UP001174908"/>
    </source>
</evidence>
<dbReference type="RefSeq" id="WP_286659980.1">
    <property type="nucleotide sequence ID" value="NZ_JASZYV010000002.1"/>
</dbReference>
<organism evidence="2 3">
    <name type="scientific">Variovorax dokdonensis</name>
    <dbReference type="NCBI Taxonomy" id="344883"/>
    <lineage>
        <taxon>Bacteria</taxon>
        <taxon>Pseudomonadati</taxon>
        <taxon>Pseudomonadota</taxon>
        <taxon>Betaproteobacteria</taxon>
        <taxon>Burkholderiales</taxon>
        <taxon>Comamonadaceae</taxon>
        <taxon>Variovorax</taxon>
    </lineage>
</organism>
<dbReference type="PIRSF" id="PIRSF012641">
    <property type="entry name" value="UCP012641"/>
    <property type="match status" value="1"/>
</dbReference>
<comment type="caution">
    <text evidence="2">The sequence shown here is derived from an EMBL/GenBank/DDBJ whole genome shotgun (WGS) entry which is preliminary data.</text>
</comment>
<keyword evidence="3" id="KW-1185">Reference proteome</keyword>
<dbReference type="Gene3D" id="3.40.390.70">
    <property type="match status" value="1"/>
</dbReference>
<protein>
    <submittedName>
        <fullName evidence="2">Zinc-binding metallopeptidase</fullName>
    </submittedName>
</protein>
<dbReference type="InterPro" id="IPR011201">
    <property type="entry name" value="Zinc-ribbon_6_bact"/>
</dbReference>
<evidence type="ECO:0000313" key="2">
    <source>
        <dbReference type="EMBL" id="MDM0044869.1"/>
    </source>
</evidence>
<dbReference type="Pfam" id="PF15887">
    <property type="entry name" value="Peptidase_Mx"/>
    <property type="match status" value="1"/>
</dbReference>